<dbReference type="Proteomes" id="UP001066276">
    <property type="component" value="Chromosome 11"/>
</dbReference>
<protein>
    <submittedName>
        <fullName evidence="2">Uncharacterized protein</fullName>
    </submittedName>
</protein>
<accession>A0AAV7L7M6</accession>
<dbReference type="EMBL" id="JANPWB010000015">
    <property type="protein sequence ID" value="KAJ1087540.1"/>
    <property type="molecule type" value="Genomic_DNA"/>
</dbReference>
<evidence type="ECO:0000313" key="3">
    <source>
        <dbReference type="Proteomes" id="UP001066276"/>
    </source>
</evidence>
<reference evidence="2" key="1">
    <citation type="journal article" date="2022" name="bioRxiv">
        <title>Sequencing and chromosome-scale assembly of the giantPleurodeles waltlgenome.</title>
        <authorList>
            <person name="Brown T."/>
            <person name="Elewa A."/>
            <person name="Iarovenko S."/>
            <person name="Subramanian E."/>
            <person name="Araus A.J."/>
            <person name="Petzold A."/>
            <person name="Susuki M."/>
            <person name="Suzuki K.-i.T."/>
            <person name="Hayashi T."/>
            <person name="Toyoda A."/>
            <person name="Oliveira C."/>
            <person name="Osipova E."/>
            <person name="Leigh N.D."/>
            <person name="Simon A."/>
            <person name="Yun M.H."/>
        </authorList>
    </citation>
    <scope>NUCLEOTIDE SEQUENCE</scope>
    <source>
        <strain evidence="2">20211129_DDA</strain>
        <tissue evidence="2">Liver</tissue>
    </source>
</reference>
<organism evidence="2 3">
    <name type="scientific">Pleurodeles waltl</name>
    <name type="common">Iberian ribbed newt</name>
    <dbReference type="NCBI Taxonomy" id="8319"/>
    <lineage>
        <taxon>Eukaryota</taxon>
        <taxon>Metazoa</taxon>
        <taxon>Chordata</taxon>
        <taxon>Craniata</taxon>
        <taxon>Vertebrata</taxon>
        <taxon>Euteleostomi</taxon>
        <taxon>Amphibia</taxon>
        <taxon>Batrachia</taxon>
        <taxon>Caudata</taxon>
        <taxon>Salamandroidea</taxon>
        <taxon>Salamandridae</taxon>
        <taxon>Pleurodelinae</taxon>
        <taxon>Pleurodeles</taxon>
    </lineage>
</organism>
<proteinExistence type="predicted"/>
<gene>
    <name evidence="2" type="ORF">NDU88_000707</name>
</gene>
<name>A0AAV7L7M6_PLEWA</name>
<comment type="caution">
    <text evidence="2">The sequence shown here is derived from an EMBL/GenBank/DDBJ whole genome shotgun (WGS) entry which is preliminary data.</text>
</comment>
<evidence type="ECO:0000313" key="2">
    <source>
        <dbReference type="EMBL" id="KAJ1087540.1"/>
    </source>
</evidence>
<evidence type="ECO:0000256" key="1">
    <source>
        <dbReference type="SAM" id="MobiDB-lite"/>
    </source>
</evidence>
<keyword evidence="3" id="KW-1185">Reference proteome</keyword>
<sequence length="91" mass="9668">MRSPAESRCCGATSRGRDEMTGPQALRWRRVVTDGGLMTLGCQRRRAGSAVAAAWGLQDRLTSMGSTASGQAASRFQGSSVSLQGHRILTQ</sequence>
<feature type="region of interest" description="Disordered" evidence="1">
    <location>
        <begin position="1"/>
        <end position="22"/>
    </location>
</feature>
<dbReference type="AlphaFoldDB" id="A0AAV7L7M6"/>